<dbReference type="Pfam" id="PF00085">
    <property type="entry name" value="Thioredoxin"/>
    <property type="match status" value="1"/>
</dbReference>
<dbReference type="Gene3D" id="3.40.30.10">
    <property type="entry name" value="Glutaredoxin"/>
    <property type="match status" value="1"/>
</dbReference>
<feature type="compositionally biased region" description="Basic and acidic residues" evidence="1">
    <location>
        <begin position="510"/>
        <end position="525"/>
    </location>
</feature>
<dbReference type="SUPFAM" id="SSF52833">
    <property type="entry name" value="Thioredoxin-like"/>
    <property type="match status" value="1"/>
</dbReference>
<dbReference type="EMBL" id="SEKV01000103">
    <property type="protein sequence ID" value="TFY64299.1"/>
    <property type="molecule type" value="Genomic_DNA"/>
</dbReference>
<evidence type="ECO:0000313" key="4">
    <source>
        <dbReference type="Proteomes" id="UP000298390"/>
    </source>
</evidence>
<dbReference type="PROSITE" id="PS00194">
    <property type="entry name" value="THIOREDOXIN_1"/>
    <property type="match status" value="1"/>
</dbReference>
<dbReference type="PANTHER" id="PTHR28206:SF1">
    <property type="entry name" value="NUCLEOPORIN POM152"/>
    <property type="match status" value="1"/>
</dbReference>
<dbReference type="InterPro" id="IPR056541">
    <property type="entry name" value="Ig-like_POM152"/>
</dbReference>
<dbReference type="GO" id="GO:0006606">
    <property type="term" value="P:protein import into nucleus"/>
    <property type="evidence" value="ECO:0007669"/>
    <property type="project" value="TreeGrafter"/>
</dbReference>
<accession>A0A4Y9YT76</accession>
<evidence type="ECO:0000313" key="3">
    <source>
        <dbReference type="EMBL" id="TFY64299.1"/>
    </source>
</evidence>
<protein>
    <recommendedName>
        <fullName evidence="2">Thioredoxin domain-containing protein</fullName>
    </recommendedName>
</protein>
<organism evidence="3 4">
    <name type="scientific">Rhodofomes roseus</name>
    <dbReference type="NCBI Taxonomy" id="34475"/>
    <lineage>
        <taxon>Eukaryota</taxon>
        <taxon>Fungi</taxon>
        <taxon>Dikarya</taxon>
        <taxon>Basidiomycota</taxon>
        <taxon>Agaricomycotina</taxon>
        <taxon>Agaricomycetes</taxon>
        <taxon>Polyporales</taxon>
        <taxon>Rhodofomes</taxon>
    </lineage>
</organism>
<dbReference type="InterPro" id="IPR036249">
    <property type="entry name" value="Thioredoxin-like_sf"/>
</dbReference>
<dbReference type="STRING" id="34475.A0A4Y9YT76"/>
<dbReference type="PANTHER" id="PTHR28206">
    <property type="entry name" value="NUCLEOPORIN POM152"/>
    <property type="match status" value="1"/>
</dbReference>
<dbReference type="GO" id="GO:0017056">
    <property type="term" value="F:structural constituent of nuclear pore"/>
    <property type="evidence" value="ECO:0007669"/>
    <property type="project" value="InterPro"/>
</dbReference>
<dbReference type="InterPro" id="IPR056544">
    <property type="entry name" value="Ig_POM152"/>
</dbReference>
<dbReference type="InterPro" id="IPR017937">
    <property type="entry name" value="Thioredoxin_CS"/>
</dbReference>
<gene>
    <name evidence="3" type="ORF">EVJ58_g2723</name>
</gene>
<dbReference type="GO" id="GO:0070762">
    <property type="term" value="C:nuclear pore transmembrane ring"/>
    <property type="evidence" value="ECO:0007669"/>
    <property type="project" value="TreeGrafter"/>
</dbReference>
<feature type="region of interest" description="Disordered" evidence="1">
    <location>
        <begin position="502"/>
        <end position="525"/>
    </location>
</feature>
<dbReference type="InterPro" id="IPR037701">
    <property type="entry name" value="Pom152"/>
</dbReference>
<dbReference type="InterPro" id="IPR056542">
    <property type="entry name" value="Ig-like_POM152_1st"/>
</dbReference>
<dbReference type="Pfam" id="PF24312">
    <property type="entry name" value="Ig-like_POM152"/>
    <property type="match status" value="2"/>
</dbReference>
<evidence type="ECO:0000259" key="2">
    <source>
        <dbReference type="PROSITE" id="PS51352"/>
    </source>
</evidence>
<reference evidence="3 4" key="1">
    <citation type="submission" date="2019-01" db="EMBL/GenBank/DDBJ databases">
        <title>Genome sequencing of the rare red list fungi Fomitopsis rosea.</title>
        <authorList>
            <person name="Buettner E."/>
            <person name="Kellner H."/>
        </authorList>
    </citation>
    <scope>NUCLEOTIDE SEQUENCE [LARGE SCALE GENOMIC DNA]</scope>
    <source>
        <strain evidence="3 4">DSM 105464</strain>
    </source>
</reference>
<comment type="caution">
    <text evidence="3">The sequence shown here is derived from an EMBL/GenBank/DDBJ whole genome shotgun (WGS) entry which is preliminary data.</text>
</comment>
<sequence>MSITHITSLSQLDGILAKSSDKLSVIDFHAQWCGPCHMIAPKFEALSKEYKNVNFLKCDVDAAKDVASRFRVTAMPTFVFLNGSTKVDQVRGANPGALQETLRRHASGSSSGTFTGKGQRLGDALSTASANPEPQTDTPAIFTVFAQLDPKVKVLAIKVFDFLRYLVLPDVANGGYVMKWLTADFLFCFCLAQLRIPRLRYSKSVVALQILSLWFLNGLMFGGITVNVGGTRSWTVVPSLGLANRANIASTPPGSGLWDMLPSFGLGSLTSSSGGKDAHLLGQHTVRMSPISTAHLNPHGQTFCLASSGHSVLIPLLLNNTTPAGVRHSLVPLGYVEGSGAKIERVDLSAKDLKAIENARLEDLQVARDAASKRDNDEYDEYDDEEDDQSDAESPFKLQKTQSVTYIRVSKPGTLRLDRVLDTSNADARLVYPGEVTIVPCPRAEFVPDDIPDMRCATPGITSGAGEELNLQIDVYGVPPLSLRWYKEVDGRRESFMVEGIESSGHAHRRTGDEPRALERTPTRRPAAELRIPLTVSLDALGTHSYVLETVMDALGNVVHAGSSTPPSDSSASGALHKLGITPSYNVSASRTRRSVSVLRRPSVLFEACGPGTPVSLLIGSDAPLVVSAKNADSLDGPWDVGVHYQPSEIEDSAKKNTKRLKPWTKDVQMPQGRRDMTFRASEPGEYTLVGVKGRYCEGDILSPDTCKVVERPYPTAEIKWKKIHECSGDTGVSASLVLHGTPPFQVYYRMQRDKEPPREISKSFTSSRGELTIQPERSGHYTFTFLYLSDANYKKVKLNGPSIDQVVHPPAHAEFSQREPVGRGKRKISSCSGSTVDVDVDLRGTGPWTLEAQIVGLKGSEIVRVPNISKSRYTLNLPIPKDVDRDGGSFEIDLVSVEDSYGCKRSLSVPGIAVNVRRVKPTARFYGKVDDRHITTLDNEQASLPLRLTGDGPWRVKYRHVDRPDRPLSATVSSPNGELHVSDKGVYELVEVSDSQCPGSVVSGDSTYKVDHVPRPSAKLSPEIQSIYEPYNGSHILPPICEGAHDHVDLDLTGRPPFQIMYNVARDNDAGGTKILDQPTFSSIQPRTSFQLHTSEAARIYYEVKQVGDVAYPLAKNKNAVIPRSERLLFEQQVLVRPSARFRNLNRLAYCLNDVLRPQDPSSLDGIIILEGTPPFKLHLAIRNVATSNIYREALMVDEKMWRLNVPNYTFNSVGPHLVIIESVQDASHCEQAVPDPLYRSVYVDIAETAAIVPFDRREDFCVGDVTQFQLEGIPPWTIGYRINGKSYTQEAKISPFSIAQQQPGEFTLTSIAHQQKMCKTAVTDLRYTVHPLPAARVGHGRRIVQDIHEGDQAEIIFNLIGEPPFTFTYQRAELTTKKGQQGKVLETHTVSGVTTKEYSIFSALEGTWTVTFIADRYCRYPPSQPDGVDKSR</sequence>
<dbReference type="Pfam" id="PF24527">
    <property type="entry name" value="Ig-like_Pom152_9"/>
    <property type="match status" value="1"/>
</dbReference>
<dbReference type="Pfam" id="PF23664">
    <property type="entry name" value="Ig_Pom152"/>
    <property type="match status" value="2"/>
</dbReference>
<dbReference type="Pfam" id="PF24097">
    <property type="entry name" value="TMD_POM152"/>
    <property type="match status" value="1"/>
</dbReference>
<feature type="region of interest" description="Disordered" evidence="1">
    <location>
        <begin position="102"/>
        <end position="134"/>
    </location>
</feature>
<dbReference type="Pfam" id="PF24519">
    <property type="entry name" value="Ig-like_Pom152_1"/>
    <property type="match status" value="1"/>
</dbReference>
<dbReference type="PROSITE" id="PS51352">
    <property type="entry name" value="THIOREDOXIN_2"/>
    <property type="match status" value="1"/>
</dbReference>
<feature type="region of interest" description="Disordered" evidence="1">
    <location>
        <begin position="369"/>
        <end position="397"/>
    </location>
</feature>
<dbReference type="Proteomes" id="UP000298390">
    <property type="component" value="Unassembled WGS sequence"/>
</dbReference>
<dbReference type="InterPro" id="IPR056540">
    <property type="entry name" value="TMD_POM152"/>
</dbReference>
<proteinExistence type="predicted"/>
<feature type="compositionally biased region" description="Acidic residues" evidence="1">
    <location>
        <begin position="377"/>
        <end position="391"/>
    </location>
</feature>
<evidence type="ECO:0000256" key="1">
    <source>
        <dbReference type="SAM" id="MobiDB-lite"/>
    </source>
</evidence>
<dbReference type="CDD" id="cd02947">
    <property type="entry name" value="TRX_family"/>
    <property type="match status" value="1"/>
</dbReference>
<dbReference type="InterPro" id="IPR013766">
    <property type="entry name" value="Thioredoxin_domain"/>
</dbReference>
<dbReference type="InterPro" id="IPR056543">
    <property type="entry name" value="Ig-like_POM152_9th"/>
</dbReference>
<feature type="domain" description="Thioredoxin" evidence="2">
    <location>
        <begin position="1"/>
        <end position="107"/>
    </location>
</feature>
<dbReference type="GO" id="GO:0006999">
    <property type="term" value="P:nuclear pore organization"/>
    <property type="evidence" value="ECO:0007669"/>
    <property type="project" value="TreeGrafter"/>
</dbReference>
<feature type="compositionally biased region" description="Low complexity" evidence="1">
    <location>
        <begin position="107"/>
        <end position="118"/>
    </location>
</feature>
<name>A0A4Y9YT76_9APHY</name>